<feature type="region of interest" description="Disordered" evidence="1">
    <location>
        <begin position="59"/>
        <end position="92"/>
    </location>
</feature>
<dbReference type="Proteomes" id="UP000265520">
    <property type="component" value="Unassembled WGS sequence"/>
</dbReference>
<evidence type="ECO:0000313" key="3">
    <source>
        <dbReference type="Proteomes" id="UP000265520"/>
    </source>
</evidence>
<organism evidence="2 3">
    <name type="scientific">Trifolium medium</name>
    <dbReference type="NCBI Taxonomy" id="97028"/>
    <lineage>
        <taxon>Eukaryota</taxon>
        <taxon>Viridiplantae</taxon>
        <taxon>Streptophyta</taxon>
        <taxon>Embryophyta</taxon>
        <taxon>Tracheophyta</taxon>
        <taxon>Spermatophyta</taxon>
        <taxon>Magnoliopsida</taxon>
        <taxon>eudicotyledons</taxon>
        <taxon>Gunneridae</taxon>
        <taxon>Pentapetalae</taxon>
        <taxon>rosids</taxon>
        <taxon>fabids</taxon>
        <taxon>Fabales</taxon>
        <taxon>Fabaceae</taxon>
        <taxon>Papilionoideae</taxon>
        <taxon>50 kb inversion clade</taxon>
        <taxon>NPAAA clade</taxon>
        <taxon>Hologalegina</taxon>
        <taxon>IRL clade</taxon>
        <taxon>Trifolieae</taxon>
        <taxon>Trifolium</taxon>
    </lineage>
</organism>
<comment type="caution">
    <text evidence="2">The sequence shown here is derived from an EMBL/GenBank/DDBJ whole genome shotgun (WGS) entry which is preliminary data.</text>
</comment>
<evidence type="ECO:0008006" key="4">
    <source>
        <dbReference type="Google" id="ProtNLM"/>
    </source>
</evidence>
<feature type="compositionally biased region" description="Basic residues" evidence="1">
    <location>
        <begin position="82"/>
        <end position="92"/>
    </location>
</feature>
<dbReference type="AlphaFoldDB" id="A0A392S054"/>
<dbReference type="EMBL" id="LXQA010291906">
    <property type="protein sequence ID" value="MCI41400.1"/>
    <property type="molecule type" value="Genomic_DNA"/>
</dbReference>
<name>A0A392S054_9FABA</name>
<protein>
    <recommendedName>
        <fullName evidence="4">Gag-pol polyprotein</fullName>
    </recommendedName>
</protein>
<reference evidence="2 3" key="1">
    <citation type="journal article" date="2018" name="Front. Plant Sci.">
        <title>Red Clover (Trifolium pratense) and Zigzag Clover (T. medium) - A Picture of Genomic Similarities and Differences.</title>
        <authorList>
            <person name="Dluhosova J."/>
            <person name="Istvanek J."/>
            <person name="Nedelnik J."/>
            <person name="Repkova J."/>
        </authorList>
    </citation>
    <scope>NUCLEOTIDE SEQUENCE [LARGE SCALE GENOMIC DNA]</scope>
    <source>
        <strain evidence="3">cv. 10/8</strain>
        <tissue evidence="2">Leaf</tissue>
    </source>
</reference>
<accession>A0A392S054</accession>
<evidence type="ECO:0000256" key="1">
    <source>
        <dbReference type="SAM" id="MobiDB-lite"/>
    </source>
</evidence>
<proteinExistence type="predicted"/>
<keyword evidence="3" id="KW-1185">Reference proteome</keyword>
<evidence type="ECO:0000313" key="2">
    <source>
        <dbReference type="EMBL" id="MCI41400.1"/>
    </source>
</evidence>
<sequence length="92" mass="10765">PREIRENSRTDKNKFCRYHKSPGHDIEDCIQLKDAIEDLIKLGKLNRYTKMITTEVTKRGSTILPEETREGASRPKESDHPRRNHPPRRGSK</sequence>
<feature type="non-terminal residue" evidence="2">
    <location>
        <position position="1"/>
    </location>
</feature>
<feature type="compositionally biased region" description="Basic and acidic residues" evidence="1">
    <location>
        <begin position="66"/>
        <end position="81"/>
    </location>
</feature>